<dbReference type="InterPro" id="IPR036638">
    <property type="entry name" value="HLH_DNA-bd_sf"/>
</dbReference>
<dbReference type="GO" id="GO:0003700">
    <property type="term" value="F:DNA-binding transcription factor activity"/>
    <property type="evidence" value="ECO:0007669"/>
    <property type="project" value="InterPro"/>
</dbReference>
<dbReference type="InterPro" id="IPR011598">
    <property type="entry name" value="bHLH_dom"/>
</dbReference>
<evidence type="ECO:0000256" key="3">
    <source>
        <dbReference type="ARBA" id="ARBA00023163"/>
    </source>
</evidence>
<dbReference type="GO" id="GO:0046983">
    <property type="term" value="F:protein dimerization activity"/>
    <property type="evidence" value="ECO:0007669"/>
    <property type="project" value="InterPro"/>
</dbReference>
<dbReference type="SUPFAM" id="SSF47459">
    <property type="entry name" value="HLH, helix-loop-helix DNA-binding domain"/>
    <property type="match status" value="1"/>
</dbReference>
<organism evidence="8 9">
    <name type="scientific">Rhamnella rubrinervis</name>
    <dbReference type="NCBI Taxonomy" id="2594499"/>
    <lineage>
        <taxon>Eukaryota</taxon>
        <taxon>Viridiplantae</taxon>
        <taxon>Streptophyta</taxon>
        <taxon>Embryophyta</taxon>
        <taxon>Tracheophyta</taxon>
        <taxon>Spermatophyta</taxon>
        <taxon>Magnoliopsida</taxon>
        <taxon>eudicotyledons</taxon>
        <taxon>Gunneridae</taxon>
        <taxon>Pentapetalae</taxon>
        <taxon>rosids</taxon>
        <taxon>fabids</taxon>
        <taxon>Rosales</taxon>
        <taxon>Rhamnaceae</taxon>
        <taxon>rhamnoid group</taxon>
        <taxon>Rhamneae</taxon>
        <taxon>Rhamnella</taxon>
    </lineage>
</organism>
<evidence type="ECO:0000313" key="8">
    <source>
        <dbReference type="EMBL" id="KAF3434187.1"/>
    </source>
</evidence>
<evidence type="ECO:0000256" key="6">
    <source>
        <dbReference type="SAM" id="MobiDB-lite"/>
    </source>
</evidence>
<dbReference type="SMART" id="SM00353">
    <property type="entry name" value="HLH"/>
    <property type="match status" value="1"/>
</dbReference>
<dbReference type="AlphaFoldDB" id="A0A8K0GM17"/>
<evidence type="ECO:0000259" key="7">
    <source>
        <dbReference type="PROSITE" id="PS50888"/>
    </source>
</evidence>
<comment type="caution">
    <text evidence="8">The sequence shown here is derived from an EMBL/GenBank/DDBJ whole genome shotgun (WGS) entry which is preliminary data.</text>
</comment>
<dbReference type="Pfam" id="PF14215">
    <property type="entry name" value="bHLH-MYC_N"/>
    <property type="match status" value="1"/>
</dbReference>
<protein>
    <recommendedName>
        <fullName evidence="5">Transcription factor</fullName>
        <shortName evidence="5">bHLH transcription factor</shortName>
    </recommendedName>
    <alternativeName>
        <fullName evidence="5">Basic helix-loop-helix protein</fullName>
    </alternativeName>
</protein>
<comment type="subcellular location">
    <subcellularLocation>
        <location evidence="1 5">Nucleus</location>
    </subcellularLocation>
</comment>
<evidence type="ECO:0000256" key="1">
    <source>
        <dbReference type="ARBA" id="ARBA00004123"/>
    </source>
</evidence>
<gene>
    <name evidence="8" type="ORF">FNV43_RR25290</name>
</gene>
<dbReference type="Proteomes" id="UP000796880">
    <property type="component" value="Unassembled WGS sequence"/>
</dbReference>
<dbReference type="OrthoDB" id="1926382at2759"/>
<feature type="compositionally biased region" description="Low complexity" evidence="6">
    <location>
        <begin position="282"/>
        <end position="292"/>
    </location>
</feature>
<keyword evidence="3 5" id="KW-0804">Transcription</keyword>
<keyword evidence="9" id="KW-1185">Reference proteome</keyword>
<dbReference type="InterPro" id="IPR045084">
    <property type="entry name" value="AIB/MYC-like"/>
</dbReference>
<dbReference type="GO" id="GO:0005634">
    <property type="term" value="C:nucleus"/>
    <property type="evidence" value="ECO:0007669"/>
    <property type="project" value="UniProtKB-SubCell"/>
</dbReference>
<reference evidence="8" key="1">
    <citation type="submission" date="2020-03" db="EMBL/GenBank/DDBJ databases">
        <title>A high-quality chromosome-level genome assembly of a woody plant with both climbing and erect habits, Rhamnella rubrinervis.</title>
        <authorList>
            <person name="Lu Z."/>
            <person name="Yang Y."/>
            <person name="Zhu X."/>
            <person name="Sun Y."/>
        </authorList>
    </citation>
    <scope>NUCLEOTIDE SEQUENCE</scope>
    <source>
        <strain evidence="8">BYM</strain>
        <tissue evidence="8">Leaf</tissue>
    </source>
</reference>
<dbReference type="Gene3D" id="4.10.280.10">
    <property type="entry name" value="Helix-loop-helix DNA-binding domain"/>
    <property type="match status" value="1"/>
</dbReference>
<dbReference type="EMBL" id="VOIH02000011">
    <property type="protein sequence ID" value="KAF3434187.1"/>
    <property type="molecule type" value="Genomic_DNA"/>
</dbReference>
<feature type="region of interest" description="Disordered" evidence="6">
    <location>
        <begin position="281"/>
        <end position="335"/>
    </location>
</feature>
<evidence type="ECO:0000256" key="5">
    <source>
        <dbReference type="RuleBase" id="RU369104"/>
    </source>
</evidence>
<keyword evidence="4 5" id="KW-0539">Nucleus</keyword>
<evidence type="ECO:0000313" key="9">
    <source>
        <dbReference type="Proteomes" id="UP000796880"/>
    </source>
</evidence>
<dbReference type="PROSITE" id="PS50888">
    <property type="entry name" value="BHLH"/>
    <property type="match status" value="1"/>
</dbReference>
<dbReference type="PANTHER" id="PTHR11514:SF115">
    <property type="entry name" value="TRANSCRIPTION FACTOR"/>
    <property type="match status" value="1"/>
</dbReference>
<dbReference type="Pfam" id="PF22754">
    <property type="entry name" value="bHLH-TF_ACT-like_plant"/>
    <property type="match status" value="1"/>
</dbReference>
<evidence type="ECO:0000256" key="4">
    <source>
        <dbReference type="ARBA" id="ARBA00023242"/>
    </source>
</evidence>
<accession>A0A8K0GM17</accession>
<sequence length="505" mass="56182">MEEIVSSCSSVPSSLVLPAAAAVDACHETPHTIQHRLQFLLKSRTEWWVYSIFWQACKDNNGRLTLMCGDGHFRGTKVDVASKGRATLKFGFDLERKKAGRSELVESLLEDEDMDVDRLVDGDVAADSAWFYTVSLARSFAVGDSGILGRAFTSGAFIWLAGPHELQFYECDRVKEARTHGIQTLVCVSTPCGVLELGSSYTIKEDWSLIQLTKLLFGTSEVAACLVPKQQANRDQDHHHQLPIPNLLDIDQKDYSTIQLENGSTTVNFLKKEAVLGNTINGGSSSDSGPSDSDGHFLSAKTVKDNDRHKKRGRKPVTSSSRESPVNHVEAERQRREKLNNRFYALRSVVPNVSKMDKASLLNDAVIYIKELKGRIKELEAQLGEPAAVHNKVENQSCMMRSTMRTTSLVDNRSKSSCWPLSSNAMEVDVKIVGTEAVIRVQCPDVNYPSARLMNALRDLEFQIYHVSISSVKELMLHDVVVRVPNNVFTTEEAITNAIVRLLQN</sequence>
<proteinExistence type="predicted"/>
<dbReference type="GO" id="GO:0000976">
    <property type="term" value="F:transcription cis-regulatory region binding"/>
    <property type="evidence" value="ECO:0007669"/>
    <property type="project" value="TreeGrafter"/>
</dbReference>
<keyword evidence="2 5" id="KW-0805">Transcription regulation</keyword>
<dbReference type="PANTHER" id="PTHR11514">
    <property type="entry name" value="MYC"/>
    <property type="match status" value="1"/>
</dbReference>
<dbReference type="Pfam" id="PF00010">
    <property type="entry name" value="HLH"/>
    <property type="match status" value="1"/>
</dbReference>
<dbReference type="InterPro" id="IPR025610">
    <property type="entry name" value="MYC/MYB_N"/>
</dbReference>
<name>A0A8K0GM17_9ROSA</name>
<dbReference type="InterPro" id="IPR054502">
    <property type="entry name" value="bHLH-TF_ACT-like_plant"/>
</dbReference>
<evidence type="ECO:0000256" key="2">
    <source>
        <dbReference type="ARBA" id="ARBA00023015"/>
    </source>
</evidence>
<feature type="domain" description="BHLH" evidence="7">
    <location>
        <begin position="323"/>
        <end position="372"/>
    </location>
</feature>